<dbReference type="OrthoDB" id="6215789at2"/>
<reference evidence="1 2" key="1">
    <citation type="submission" date="2016-11" db="EMBL/GenBank/DDBJ databases">
        <authorList>
            <person name="Jaros S."/>
            <person name="Januszkiewicz K."/>
            <person name="Wedrychowicz H."/>
        </authorList>
    </citation>
    <scope>NUCLEOTIDE SEQUENCE [LARGE SCALE GENOMIC DNA]</scope>
    <source>
        <strain evidence="1">NVI 5450</strain>
    </source>
</reference>
<gene>
    <name evidence="1" type="ORF">NVI5450_0771</name>
</gene>
<evidence type="ECO:0000313" key="2">
    <source>
        <dbReference type="Proteomes" id="UP000183794"/>
    </source>
</evidence>
<dbReference type="AlphaFoldDB" id="A0A1L0AJC5"/>
<accession>A0A1L0AJC5</accession>
<dbReference type="EMBL" id="FPLD01000025">
    <property type="protein sequence ID" value="SGY87541.1"/>
    <property type="molecule type" value="Genomic_DNA"/>
</dbReference>
<protein>
    <submittedName>
        <fullName evidence="1">Uncharacterized protein</fullName>
    </submittedName>
</protein>
<evidence type="ECO:0000313" key="1">
    <source>
        <dbReference type="EMBL" id="SGY87541.1"/>
    </source>
</evidence>
<sequence>MSTNIVIQMPIPVMSIPKYAKETGQTECAVAAQMDRGVIPFTQHQHRATRFVNIAKLTVKCLEEDTKRPWLA</sequence>
<dbReference type="RefSeq" id="WP_075517982.1">
    <property type="nucleotide sequence ID" value="NZ_FPLD01000025.1"/>
</dbReference>
<name>A0A1L0AJC5_9GAMM</name>
<organism evidence="1 2">
    <name type="scientific">Moritella viscosa</name>
    <dbReference type="NCBI Taxonomy" id="80854"/>
    <lineage>
        <taxon>Bacteria</taxon>
        <taxon>Pseudomonadati</taxon>
        <taxon>Pseudomonadota</taxon>
        <taxon>Gammaproteobacteria</taxon>
        <taxon>Alteromonadales</taxon>
        <taxon>Moritellaceae</taxon>
        <taxon>Moritella</taxon>
    </lineage>
</organism>
<dbReference type="Proteomes" id="UP000183794">
    <property type="component" value="Unassembled WGS sequence"/>
</dbReference>
<proteinExistence type="predicted"/>